<dbReference type="InterPro" id="IPR036770">
    <property type="entry name" value="Ankyrin_rpt-contain_sf"/>
</dbReference>
<protein>
    <submittedName>
        <fullName evidence="4">Ankyrin repeat-containing domain protein</fullName>
    </submittedName>
</protein>
<name>A0ABR4K4E8_9EURO</name>
<dbReference type="Pfam" id="PF12796">
    <property type="entry name" value="Ank_2"/>
    <property type="match status" value="3"/>
</dbReference>
<evidence type="ECO:0000256" key="3">
    <source>
        <dbReference type="PROSITE-ProRule" id="PRU00023"/>
    </source>
</evidence>
<feature type="repeat" description="ANK" evidence="3">
    <location>
        <begin position="276"/>
        <end position="308"/>
    </location>
</feature>
<gene>
    <name evidence="4" type="ORF">BJY01DRAFT_246966</name>
</gene>
<dbReference type="PANTHER" id="PTHR24198:SF165">
    <property type="entry name" value="ANKYRIN REPEAT-CONTAINING PROTEIN-RELATED"/>
    <property type="match status" value="1"/>
</dbReference>
<feature type="repeat" description="ANK" evidence="3">
    <location>
        <begin position="345"/>
        <end position="378"/>
    </location>
</feature>
<keyword evidence="2 3" id="KW-0040">ANK repeat</keyword>
<dbReference type="InterPro" id="IPR002110">
    <property type="entry name" value="Ankyrin_rpt"/>
</dbReference>
<proteinExistence type="predicted"/>
<evidence type="ECO:0000313" key="5">
    <source>
        <dbReference type="Proteomes" id="UP001610446"/>
    </source>
</evidence>
<organism evidence="4 5">
    <name type="scientific">Aspergillus pseudoustus</name>
    <dbReference type="NCBI Taxonomy" id="1810923"/>
    <lineage>
        <taxon>Eukaryota</taxon>
        <taxon>Fungi</taxon>
        <taxon>Dikarya</taxon>
        <taxon>Ascomycota</taxon>
        <taxon>Pezizomycotina</taxon>
        <taxon>Eurotiomycetes</taxon>
        <taxon>Eurotiomycetidae</taxon>
        <taxon>Eurotiales</taxon>
        <taxon>Aspergillaceae</taxon>
        <taxon>Aspergillus</taxon>
        <taxon>Aspergillus subgen. Nidulantes</taxon>
    </lineage>
</organism>
<dbReference type="PROSITE" id="PS50088">
    <property type="entry name" value="ANK_REPEAT"/>
    <property type="match status" value="4"/>
</dbReference>
<dbReference type="SMART" id="SM00248">
    <property type="entry name" value="ANK"/>
    <property type="match status" value="11"/>
</dbReference>
<evidence type="ECO:0000313" key="4">
    <source>
        <dbReference type="EMBL" id="KAL2847193.1"/>
    </source>
</evidence>
<accession>A0ABR4K4E8</accession>
<keyword evidence="5" id="KW-1185">Reference proteome</keyword>
<reference evidence="4 5" key="1">
    <citation type="submission" date="2024-07" db="EMBL/GenBank/DDBJ databases">
        <title>Section-level genome sequencing and comparative genomics of Aspergillus sections Usti and Cavernicolus.</title>
        <authorList>
            <consortium name="Lawrence Berkeley National Laboratory"/>
            <person name="Nybo J.L."/>
            <person name="Vesth T.C."/>
            <person name="Theobald S."/>
            <person name="Frisvad J.C."/>
            <person name="Larsen T.O."/>
            <person name="Kjaerboelling I."/>
            <person name="Rothschild-Mancinelli K."/>
            <person name="Lyhne E.K."/>
            <person name="Kogle M.E."/>
            <person name="Barry K."/>
            <person name="Clum A."/>
            <person name="Na H."/>
            <person name="Ledsgaard L."/>
            <person name="Lin J."/>
            <person name="Lipzen A."/>
            <person name="Kuo A."/>
            <person name="Riley R."/>
            <person name="Mondo S."/>
            <person name="Labutti K."/>
            <person name="Haridas S."/>
            <person name="Pangalinan J."/>
            <person name="Salamov A.A."/>
            <person name="Simmons B.A."/>
            <person name="Magnuson J.K."/>
            <person name="Chen J."/>
            <person name="Drula E."/>
            <person name="Henrissat B."/>
            <person name="Wiebenga A."/>
            <person name="Lubbers R.J."/>
            <person name="Gomes A.C."/>
            <person name="Makela M.R."/>
            <person name="Stajich J."/>
            <person name="Grigoriev I.V."/>
            <person name="Mortensen U.H."/>
            <person name="De Vries R.P."/>
            <person name="Baker S.E."/>
            <person name="Andersen M.R."/>
        </authorList>
    </citation>
    <scope>NUCLEOTIDE SEQUENCE [LARGE SCALE GENOMIC DNA]</scope>
    <source>
        <strain evidence="4 5">CBS 123904</strain>
    </source>
</reference>
<feature type="repeat" description="ANK" evidence="3">
    <location>
        <begin position="309"/>
        <end position="341"/>
    </location>
</feature>
<evidence type="ECO:0000256" key="2">
    <source>
        <dbReference type="ARBA" id="ARBA00023043"/>
    </source>
</evidence>
<dbReference type="Proteomes" id="UP001610446">
    <property type="component" value="Unassembled WGS sequence"/>
</dbReference>
<dbReference type="PANTHER" id="PTHR24198">
    <property type="entry name" value="ANKYRIN REPEAT AND PROTEIN KINASE DOMAIN-CONTAINING PROTEIN"/>
    <property type="match status" value="1"/>
</dbReference>
<evidence type="ECO:0000256" key="1">
    <source>
        <dbReference type="ARBA" id="ARBA00022737"/>
    </source>
</evidence>
<comment type="caution">
    <text evidence="4">The sequence shown here is derived from an EMBL/GenBank/DDBJ whole genome shotgun (WGS) entry which is preliminary data.</text>
</comment>
<dbReference type="Gene3D" id="1.25.40.20">
    <property type="entry name" value="Ankyrin repeat-containing domain"/>
    <property type="match status" value="3"/>
</dbReference>
<dbReference type="EMBL" id="JBFXLU010000058">
    <property type="protein sequence ID" value="KAL2847193.1"/>
    <property type="molecule type" value="Genomic_DNA"/>
</dbReference>
<dbReference type="PROSITE" id="PS50297">
    <property type="entry name" value="ANK_REP_REGION"/>
    <property type="match status" value="3"/>
</dbReference>
<dbReference type="SUPFAM" id="SSF48403">
    <property type="entry name" value="Ankyrin repeat"/>
    <property type="match status" value="2"/>
</dbReference>
<keyword evidence="1" id="KW-0677">Repeat</keyword>
<sequence>MPPPTLPPELIFEIFSLVTPSWRWGRHVRWRSRRERAEAEAAVRWFLALRLVNRTFDALVITHILDALRAGKLKGEVPLSRGPARPSTIAFVRRLLEALVLRTSSSVLRTGAAPGATGLDRHACSVVQTVVDGAILSVEHFASVSTGRDGILLTESATELRNIYAEALISVLTHIIGPGLILSLLQPGHEGDDFEMLGPLDNDQQQWRIAALMAAAYLGRISDLEHILSLGVDINSDPGDRWLYPPVMAAAVAGRVNVLEFLVSKGADLHALTVGNGDNVVHFAALVGRAQVVEWLIKHGVDDDVVNNAGATPLYVAASAGHTDVVRVLLNAKDERPQIDKLDWSGRGAIHWAVERGYDGVVAEFLSNKNTNVDLEDGDGDPSISSAVTPLLLAASAGRDTIFRAILAHPDVTISVPDLCRCAIEGGSPAIARTAMERLSPEEQMFLLNGSSLCFAAVVGSEELLRYLLCLDRADINCLPPRPSSPTVLDGAIISGKIGHVRAVLENPRLDMQRMQPPQPGSIRPSPFQIAMQRMQPDSIRPSPLHIAAQQDDIDPAIVSALLSHPVTDPNARDMYRRTPLHYAAERGHTEMVKLLIAWPGLDTSALDTERQTPLFGAAKGDHLAIVKMLLDTPGALIWNVGANETTTLSCAVSAASTEIVRLLLDPKYGVPANLVDSAIERAMRDKDYVKAEQEVYWGNRVWEGELLEKQKERVIDLKRQLGSLDEILELLEASRARFLDKGDQVGGALEEESTRQFDPAA</sequence>
<feature type="repeat" description="ANK" evidence="3">
    <location>
        <begin position="576"/>
        <end position="597"/>
    </location>
</feature>